<dbReference type="InterPro" id="IPR007739">
    <property type="entry name" value="RgpF"/>
</dbReference>
<sequence>GVAWSHRLGVRAPSSGYFDFPIGSMFWARMDALRPLFDVGLTLEDFDAEAGQLDGTLAHTIERLLGVVARGSGRRMAILRDATTPSWSPWRFDQYLHRGRTVSEDMLAMPELKLIIFDVFDTLLVRPLLDPEQLKAVVARQAGVPLGKKYLAWRAEAERCTRERAGRDVDLHHIFCELARLADLDEPSTLRLKTLELAAETAAVLPRPGAPELLQHALVCGKTVVLASDMYLPAACIATMLAEHGITGWHKLYVSSEIGLRKDTGRLYDYILEDWGVQVGEVMVVGDNERSDLQIPGDRGMRTLHMLRPVELARGTVRLAPLIDEVQHGGSLDANIGLGLIVRKFFGRVFHDRFDPEAIIPAPDARAIGYAVAGPLVLAFTQWLLDRASQEGVERLHFLAREGQFLKLVYDRVALGMEHAPSSSYLVLSRRAVNVPAIKSIEDVLLIARTSFGPASLKDYLLERFGLELTQVEKDGLFEQGLWRKGKPVDIRDGDIDALRPLLDALLPAILRQAELERRGLVAYLNEQGVSGTSAATVVDIGYSGTIQHRLNALLGGGVNGYYMATFLNTESMEARFDVRAEGCFCHRAAQGEGAPLFIRRSFFAEKLLSSDDPQVIRYGVGEGGALVPEFRVLTREERETSGVRADVRAGALEFVEDVMTVREGLLPDFRFPPQLAMALFETFVDRLSSAEDAVLRGLVLDDHYCGRGLVA</sequence>
<keyword evidence="2" id="KW-1185">Reference proteome</keyword>
<comment type="caution">
    <text evidence="1">The sequence shown here is derived from an EMBL/GenBank/DDBJ whole genome shotgun (WGS) entry which is preliminary data.</text>
</comment>
<organism evidence="1 2">
    <name type="scientific">Aromatoleum bremense</name>
    <dbReference type="NCBI Taxonomy" id="76115"/>
    <lineage>
        <taxon>Bacteria</taxon>
        <taxon>Pseudomonadati</taxon>
        <taxon>Pseudomonadota</taxon>
        <taxon>Betaproteobacteria</taxon>
        <taxon>Rhodocyclales</taxon>
        <taxon>Rhodocyclaceae</taxon>
        <taxon>Aromatoleum</taxon>
    </lineage>
</organism>
<evidence type="ECO:0008006" key="3">
    <source>
        <dbReference type="Google" id="ProtNLM"/>
    </source>
</evidence>
<dbReference type="EMBL" id="WTVP01000133">
    <property type="protein sequence ID" value="NMG17836.1"/>
    <property type="molecule type" value="Genomic_DNA"/>
</dbReference>
<dbReference type="Proteomes" id="UP000633943">
    <property type="component" value="Unassembled WGS sequence"/>
</dbReference>
<dbReference type="InterPro" id="IPR036412">
    <property type="entry name" value="HAD-like_sf"/>
</dbReference>
<evidence type="ECO:0000313" key="2">
    <source>
        <dbReference type="Proteomes" id="UP000633943"/>
    </source>
</evidence>
<dbReference type="Pfam" id="PF00702">
    <property type="entry name" value="Hydrolase"/>
    <property type="match status" value="1"/>
</dbReference>
<reference evidence="1 2" key="1">
    <citation type="submission" date="2019-12" db="EMBL/GenBank/DDBJ databases">
        <title>Comparative genomics gives insights into the taxonomy of the Azoarcus-Aromatoleum group and reveals separate origins of nif in the plant-associated Azoarcus and non-plant-associated Aromatoleum sub-groups.</title>
        <authorList>
            <person name="Lafos M."/>
            <person name="Maluk M."/>
            <person name="Batista M."/>
            <person name="Junghare M."/>
            <person name="Carmona M."/>
            <person name="Faoro H."/>
            <person name="Cruz L.M."/>
            <person name="Battistoni F."/>
            <person name="De Souza E."/>
            <person name="Pedrosa F."/>
            <person name="Chen W.-M."/>
            <person name="Poole P.S."/>
            <person name="Dixon R.A."/>
            <person name="James E.K."/>
        </authorList>
    </citation>
    <scope>NUCLEOTIDE SEQUENCE [LARGE SCALE GENOMIC DNA]</scope>
    <source>
        <strain evidence="1 2">PbN1</strain>
    </source>
</reference>
<dbReference type="InterPro" id="IPR023214">
    <property type="entry name" value="HAD_sf"/>
</dbReference>
<name>A0ABX1P237_9RHOO</name>
<protein>
    <recommendedName>
        <fullName evidence="3">HAD family hydrolase</fullName>
    </recommendedName>
</protein>
<proteinExistence type="predicted"/>
<evidence type="ECO:0000313" key="1">
    <source>
        <dbReference type="EMBL" id="NMG17836.1"/>
    </source>
</evidence>
<gene>
    <name evidence="1" type="ORF">GPA24_20395</name>
</gene>
<feature type="non-terminal residue" evidence="1">
    <location>
        <position position="1"/>
    </location>
</feature>
<dbReference type="RefSeq" id="WP_169204299.1">
    <property type="nucleotide sequence ID" value="NZ_WTVP01000133.1"/>
</dbReference>
<dbReference type="Gene3D" id="3.40.50.1000">
    <property type="entry name" value="HAD superfamily/HAD-like"/>
    <property type="match status" value="1"/>
</dbReference>
<dbReference type="SUPFAM" id="SSF56784">
    <property type="entry name" value="HAD-like"/>
    <property type="match status" value="1"/>
</dbReference>
<accession>A0ABX1P237</accession>
<dbReference type="Pfam" id="PF05045">
    <property type="entry name" value="RgpF"/>
    <property type="match status" value="1"/>
</dbReference>